<comment type="similarity">
    <text evidence="2">Belongs to the periviscerokinin family.</text>
</comment>
<evidence type="ECO:0000256" key="3">
    <source>
        <dbReference type="ARBA" id="ARBA00007714"/>
    </source>
</evidence>
<evidence type="ECO:0000256" key="5">
    <source>
        <dbReference type="ARBA" id="ARBA00022815"/>
    </source>
</evidence>
<dbReference type="InParanoid" id="A0A067R6S8"/>
<organism evidence="9 10">
    <name type="scientific">Zootermopsis nevadensis</name>
    <name type="common">Dampwood termite</name>
    <dbReference type="NCBI Taxonomy" id="136037"/>
    <lineage>
        <taxon>Eukaryota</taxon>
        <taxon>Metazoa</taxon>
        <taxon>Ecdysozoa</taxon>
        <taxon>Arthropoda</taxon>
        <taxon>Hexapoda</taxon>
        <taxon>Insecta</taxon>
        <taxon>Pterygota</taxon>
        <taxon>Neoptera</taxon>
        <taxon>Polyneoptera</taxon>
        <taxon>Dictyoptera</taxon>
        <taxon>Blattodea</taxon>
        <taxon>Blattoidea</taxon>
        <taxon>Termitoidae</taxon>
        <taxon>Termopsidae</taxon>
        <taxon>Zootermopsis</taxon>
    </lineage>
</organism>
<proteinExistence type="inferred from homology"/>
<keyword evidence="8" id="KW-0732">Signal</keyword>
<keyword evidence="6" id="KW-0527">Neuropeptide</keyword>
<evidence type="ECO:0000313" key="10">
    <source>
        <dbReference type="Proteomes" id="UP000027135"/>
    </source>
</evidence>
<comment type="similarity">
    <text evidence="3">Belongs to the pyrokinin family.</text>
</comment>
<evidence type="ECO:0000256" key="6">
    <source>
        <dbReference type="ARBA" id="ARBA00023320"/>
    </source>
</evidence>
<evidence type="ECO:0000256" key="4">
    <source>
        <dbReference type="ARBA" id="ARBA00022525"/>
    </source>
</evidence>
<dbReference type="InterPro" id="IPR013231">
    <property type="entry name" value="Periviscerokinin"/>
</dbReference>
<dbReference type="Proteomes" id="UP000027135">
    <property type="component" value="Unassembled WGS sequence"/>
</dbReference>
<gene>
    <name evidence="9" type="ORF">L798_12162</name>
</gene>
<dbReference type="PROSITE" id="PS00539">
    <property type="entry name" value="PYROKININ"/>
    <property type="match status" value="1"/>
</dbReference>
<dbReference type="GO" id="GO:0005184">
    <property type="term" value="F:neuropeptide hormone activity"/>
    <property type="evidence" value="ECO:0007669"/>
    <property type="project" value="InterPro"/>
</dbReference>
<evidence type="ECO:0000313" key="9">
    <source>
        <dbReference type="EMBL" id="KDR13989.1"/>
    </source>
</evidence>
<keyword evidence="10" id="KW-1185">Reference proteome</keyword>
<dbReference type="EMBL" id="KK852907">
    <property type="protein sequence ID" value="KDR13989.1"/>
    <property type="molecule type" value="Genomic_DNA"/>
</dbReference>
<comment type="subcellular location">
    <subcellularLocation>
        <location evidence="1">Secreted</location>
    </subcellularLocation>
</comment>
<evidence type="ECO:0000256" key="7">
    <source>
        <dbReference type="ARBA" id="ARBA00032657"/>
    </source>
</evidence>
<evidence type="ECO:0000256" key="2">
    <source>
        <dbReference type="ARBA" id="ARBA00007338"/>
    </source>
</evidence>
<protein>
    <recommendedName>
        <fullName evidence="7">FXPRL-amide</fullName>
    </recommendedName>
</protein>
<reference evidence="9 10" key="1">
    <citation type="journal article" date="2014" name="Nat. Commun.">
        <title>Molecular traces of alternative social organization in a termite genome.</title>
        <authorList>
            <person name="Terrapon N."/>
            <person name="Li C."/>
            <person name="Robertson H.M."/>
            <person name="Ji L."/>
            <person name="Meng X."/>
            <person name="Booth W."/>
            <person name="Chen Z."/>
            <person name="Childers C.P."/>
            <person name="Glastad K.M."/>
            <person name="Gokhale K."/>
            <person name="Gowin J."/>
            <person name="Gronenberg W."/>
            <person name="Hermansen R.A."/>
            <person name="Hu H."/>
            <person name="Hunt B.G."/>
            <person name="Huylmans A.K."/>
            <person name="Khalil S.M."/>
            <person name="Mitchell R.D."/>
            <person name="Munoz-Torres M.C."/>
            <person name="Mustard J.A."/>
            <person name="Pan H."/>
            <person name="Reese J.T."/>
            <person name="Scharf M.E."/>
            <person name="Sun F."/>
            <person name="Vogel H."/>
            <person name="Xiao J."/>
            <person name="Yang W."/>
            <person name="Yang Z."/>
            <person name="Yang Z."/>
            <person name="Zhou J."/>
            <person name="Zhu J."/>
            <person name="Brent C.S."/>
            <person name="Elsik C.G."/>
            <person name="Goodisman M.A."/>
            <person name="Liberles D.A."/>
            <person name="Roe R.M."/>
            <person name="Vargo E.L."/>
            <person name="Vilcinskas A."/>
            <person name="Wang J."/>
            <person name="Bornberg-Bauer E."/>
            <person name="Korb J."/>
            <person name="Zhang G."/>
            <person name="Liebig J."/>
        </authorList>
    </citation>
    <scope>NUCLEOTIDE SEQUENCE [LARGE SCALE GENOMIC DNA]</scope>
    <source>
        <tissue evidence="9">Whole organism</tissue>
    </source>
</reference>
<dbReference type="AlphaFoldDB" id="A0A067R6S8"/>
<evidence type="ECO:0000256" key="1">
    <source>
        <dbReference type="ARBA" id="ARBA00004613"/>
    </source>
</evidence>
<keyword evidence="5" id="KW-0027">Amidation</keyword>
<evidence type="ECO:0000256" key="8">
    <source>
        <dbReference type="SAM" id="SignalP"/>
    </source>
</evidence>
<feature type="chain" id="PRO_5001648044" description="FXPRL-amide" evidence="8">
    <location>
        <begin position="23"/>
        <end position="220"/>
    </location>
</feature>
<dbReference type="GO" id="GO:0005576">
    <property type="term" value="C:extracellular region"/>
    <property type="evidence" value="ECO:0007669"/>
    <property type="project" value="UniProtKB-SubCell"/>
</dbReference>
<keyword evidence="4" id="KW-0964">Secreted</keyword>
<sequence length="220" mass="24194">MKQILFSCAMIHVLLLVSSVQCDEESDSVSTNTDAERGSSGLIPMPRVGRSDLAWTLQRQGDTVPSSLINRRSSSGLISMPRVGRGFLGLAPGVRTDPYLKDKRGSSGLIPMPRVGRSDVFWPLTDAFNVDGNKVGGLEKNINGDAGKTSTGMWFGPRLGKRREGNIDIPWAIVTVKEIPADVRDYTPYLTRESEGKEDYRVLLDEELPVRSGRIIHGHE</sequence>
<dbReference type="GO" id="GO:0007218">
    <property type="term" value="P:neuropeptide signaling pathway"/>
    <property type="evidence" value="ECO:0007669"/>
    <property type="project" value="UniProtKB-KW"/>
</dbReference>
<feature type="signal peptide" evidence="8">
    <location>
        <begin position="1"/>
        <end position="22"/>
    </location>
</feature>
<accession>A0A067R6S8</accession>
<dbReference type="OrthoDB" id="6430009at2759"/>
<dbReference type="InterPro" id="IPR001484">
    <property type="entry name" value="Pyrokinin_CS"/>
</dbReference>
<dbReference type="Pfam" id="PF08259">
    <property type="entry name" value="Periviscerokin"/>
    <property type="match status" value="3"/>
</dbReference>
<name>A0A067R6S8_ZOONE</name>